<evidence type="ECO:0000256" key="3">
    <source>
        <dbReference type="ARBA" id="ARBA00022741"/>
    </source>
</evidence>
<dbReference type="AlphaFoldDB" id="A0A8X7WVT9"/>
<keyword evidence="5 8" id="KW-0067">ATP-binding</keyword>
<feature type="domain" description="Protein kinase" evidence="10">
    <location>
        <begin position="105"/>
        <end position="153"/>
    </location>
</feature>
<dbReference type="Gene3D" id="3.30.505.10">
    <property type="entry name" value="SH2 domain"/>
    <property type="match status" value="1"/>
</dbReference>
<evidence type="ECO:0000256" key="6">
    <source>
        <dbReference type="ARBA" id="ARBA00023137"/>
    </source>
</evidence>
<sequence>MYWRNSETVLPPLLRTLAKLTSSTITSTREMRTQSNNIRGAFPWHYRSRQIGCAKNGSVCHYRINVTPDKNYYVAENYVFDSIPKMIQYHSHNSGGNWELNKKEISLLKELGSGQFGVVHLGLWKDQYEVAIKVIKEGSMSEDDFIEEAKIMM</sequence>
<evidence type="ECO:0000256" key="8">
    <source>
        <dbReference type="PROSITE-ProRule" id="PRU10141"/>
    </source>
</evidence>
<evidence type="ECO:0000313" key="12">
    <source>
        <dbReference type="Proteomes" id="UP000886611"/>
    </source>
</evidence>
<proteinExistence type="predicted"/>
<feature type="non-terminal residue" evidence="11">
    <location>
        <position position="1"/>
    </location>
</feature>
<dbReference type="Pfam" id="PF07714">
    <property type="entry name" value="PK_Tyr_Ser-Thr"/>
    <property type="match status" value="1"/>
</dbReference>
<organism evidence="11 12">
    <name type="scientific">Polypterus senegalus</name>
    <name type="common">Senegal bichir</name>
    <dbReference type="NCBI Taxonomy" id="55291"/>
    <lineage>
        <taxon>Eukaryota</taxon>
        <taxon>Metazoa</taxon>
        <taxon>Chordata</taxon>
        <taxon>Craniata</taxon>
        <taxon>Vertebrata</taxon>
        <taxon>Euteleostomi</taxon>
        <taxon>Actinopterygii</taxon>
        <taxon>Polypteriformes</taxon>
        <taxon>Polypteridae</taxon>
        <taxon>Polypterus</taxon>
    </lineage>
</organism>
<evidence type="ECO:0000256" key="4">
    <source>
        <dbReference type="ARBA" id="ARBA00022777"/>
    </source>
</evidence>
<evidence type="ECO:0000259" key="10">
    <source>
        <dbReference type="PROSITE" id="PS50011"/>
    </source>
</evidence>
<evidence type="ECO:0000259" key="9">
    <source>
        <dbReference type="PROSITE" id="PS50001"/>
    </source>
</evidence>
<feature type="binding site" evidence="8">
    <location>
        <position position="133"/>
    </location>
    <ligand>
        <name>ATP</name>
        <dbReference type="ChEBI" id="CHEBI:30616"/>
    </ligand>
</feature>
<feature type="non-terminal residue" evidence="11">
    <location>
        <position position="153"/>
    </location>
</feature>
<keyword evidence="3 8" id="KW-0547">Nucleotide-binding</keyword>
<evidence type="ECO:0000313" key="11">
    <source>
        <dbReference type="EMBL" id="KAG2456456.1"/>
    </source>
</evidence>
<dbReference type="PROSITE" id="PS00107">
    <property type="entry name" value="PROTEIN_KINASE_ATP"/>
    <property type="match status" value="1"/>
</dbReference>
<dbReference type="InterPro" id="IPR000719">
    <property type="entry name" value="Prot_kinase_dom"/>
</dbReference>
<reference evidence="11 12" key="1">
    <citation type="journal article" date="2021" name="Cell">
        <title>Tracing the genetic footprints of vertebrate landing in non-teleost ray-finned fishes.</title>
        <authorList>
            <person name="Bi X."/>
            <person name="Wang K."/>
            <person name="Yang L."/>
            <person name="Pan H."/>
            <person name="Jiang H."/>
            <person name="Wei Q."/>
            <person name="Fang M."/>
            <person name="Yu H."/>
            <person name="Zhu C."/>
            <person name="Cai Y."/>
            <person name="He Y."/>
            <person name="Gan X."/>
            <person name="Zeng H."/>
            <person name="Yu D."/>
            <person name="Zhu Y."/>
            <person name="Jiang H."/>
            <person name="Qiu Q."/>
            <person name="Yang H."/>
            <person name="Zhang Y.E."/>
            <person name="Wang W."/>
            <person name="Zhu M."/>
            <person name="He S."/>
            <person name="Zhang G."/>
        </authorList>
    </citation>
    <scope>NUCLEOTIDE SEQUENCE [LARGE SCALE GENOMIC DNA]</scope>
    <source>
        <strain evidence="11">Bchr_013</strain>
    </source>
</reference>
<feature type="domain" description="SH2" evidence="9">
    <location>
        <begin position="3"/>
        <end position="111"/>
    </location>
</feature>
<dbReference type="Pfam" id="PF00017">
    <property type="entry name" value="SH2"/>
    <property type="match status" value="1"/>
</dbReference>
<dbReference type="InterPro" id="IPR001245">
    <property type="entry name" value="Ser-Thr/Tyr_kinase_cat_dom"/>
</dbReference>
<accession>A0A8X7WVT9</accession>
<dbReference type="EMBL" id="JAATIS010008602">
    <property type="protein sequence ID" value="KAG2456456.1"/>
    <property type="molecule type" value="Genomic_DNA"/>
</dbReference>
<dbReference type="PANTHER" id="PTHR24418">
    <property type="entry name" value="TYROSINE-PROTEIN KINASE"/>
    <property type="match status" value="1"/>
</dbReference>
<dbReference type="Gene3D" id="3.30.200.20">
    <property type="entry name" value="Phosphorylase Kinase, domain 1"/>
    <property type="match status" value="1"/>
</dbReference>
<dbReference type="PROSITE" id="PS50001">
    <property type="entry name" value="SH2"/>
    <property type="match status" value="1"/>
</dbReference>
<keyword evidence="2" id="KW-0449">Lipoprotein</keyword>
<dbReference type="GO" id="GO:0005524">
    <property type="term" value="F:ATP binding"/>
    <property type="evidence" value="ECO:0007669"/>
    <property type="project" value="UniProtKB-UniRule"/>
</dbReference>
<keyword evidence="12" id="KW-1185">Reference proteome</keyword>
<keyword evidence="2" id="KW-0519">Myristate</keyword>
<evidence type="ECO:0000256" key="1">
    <source>
        <dbReference type="ARBA" id="ARBA00022679"/>
    </source>
</evidence>
<keyword evidence="1" id="KW-0808">Transferase</keyword>
<comment type="caution">
    <text evidence="11">The sequence shown here is derived from an EMBL/GenBank/DDBJ whole genome shotgun (WGS) entry which is preliminary data.</text>
</comment>
<dbReference type="InterPro" id="IPR050198">
    <property type="entry name" value="Non-receptor_tyrosine_kinases"/>
</dbReference>
<dbReference type="InterPro" id="IPR000980">
    <property type="entry name" value="SH2"/>
</dbReference>
<dbReference type="SUPFAM" id="SSF55550">
    <property type="entry name" value="SH2 domain"/>
    <property type="match status" value="1"/>
</dbReference>
<gene>
    <name evidence="11" type="primary">Bmx</name>
    <name evidence="11" type="ORF">GTO96_0013460</name>
</gene>
<dbReference type="PROSITE" id="PS50011">
    <property type="entry name" value="PROTEIN_KINASE_DOM"/>
    <property type="match status" value="1"/>
</dbReference>
<keyword evidence="6" id="KW-0829">Tyrosine-protein kinase</keyword>
<evidence type="ECO:0000256" key="7">
    <source>
        <dbReference type="PROSITE-ProRule" id="PRU00191"/>
    </source>
</evidence>
<protein>
    <submittedName>
        <fullName evidence="11">BMX kinase</fullName>
    </submittedName>
</protein>
<dbReference type="Proteomes" id="UP000886611">
    <property type="component" value="Unassembled WGS sequence"/>
</dbReference>
<keyword evidence="7" id="KW-0727">SH2 domain</keyword>
<dbReference type="GO" id="GO:0004713">
    <property type="term" value="F:protein tyrosine kinase activity"/>
    <property type="evidence" value="ECO:0007669"/>
    <property type="project" value="UniProtKB-KW"/>
</dbReference>
<evidence type="ECO:0000256" key="2">
    <source>
        <dbReference type="ARBA" id="ARBA00022707"/>
    </source>
</evidence>
<keyword evidence="4 11" id="KW-0418">Kinase</keyword>
<name>A0A8X7WVT9_POLSE</name>
<evidence type="ECO:0000256" key="5">
    <source>
        <dbReference type="ARBA" id="ARBA00022840"/>
    </source>
</evidence>
<dbReference type="InterPro" id="IPR036860">
    <property type="entry name" value="SH2_dom_sf"/>
</dbReference>
<dbReference type="InterPro" id="IPR017441">
    <property type="entry name" value="Protein_kinase_ATP_BS"/>
</dbReference>